<sequence length="331" mass="34082">MFNADQVQSLGFARAVAALRGALAAGLDPENEPPRVPIHTGNGEILVMPSADSKTAGVKLVSVAPDNPRRGLPRIHGVYVLFDAETLVPRAVLDGAALTALRTPAVSALGVDLVAPPGARRLVVFGTGPQARGHVEALRAVRPIDSVRVVGRDPARTAAFAAEAGATVADAGAVADADIVACCTTAREPLFPGSLLGPETVVVAVGSHEPGAREVDAETVARCGVLVESRAAALREAGDVLQAIYSGAVTADALVTFADLVRRSGLVQADLVQADLVQADLVQADPVQRSGLVRRSDLVREDVPARPRLIKTVGMGWEDLVIATAVVEAAA</sequence>
<dbReference type="PANTHER" id="PTHR13812:SF19">
    <property type="entry name" value="KETIMINE REDUCTASE MU-CRYSTALLIN"/>
    <property type="match status" value="1"/>
</dbReference>
<dbReference type="Gene3D" id="3.30.1780.10">
    <property type="entry name" value="ornithine cyclodeaminase, domain 1"/>
    <property type="match status" value="1"/>
</dbReference>
<evidence type="ECO:0000313" key="1">
    <source>
        <dbReference type="EMBL" id="GID74290.1"/>
    </source>
</evidence>
<dbReference type="InterPro" id="IPR036291">
    <property type="entry name" value="NAD(P)-bd_dom_sf"/>
</dbReference>
<dbReference type="PIRSF" id="PIRSF001439">
    <property type="entry name" value="CryM"/>
    <property type="match status" value="1"/>
</dbReference>
<dbReference type="Proteomes" id="UP000609879">
    <property type="component" value="Unassembled WGS sequence"/>
</dbReference>
<dbReference type="Gene3D" id="3.40.50.720">
    <property type="entry name" value="NAD(P)-binding Rossmann-like Domain"/>
    <property type="match status" value="1"/>
</dbReference>
<evidence type="ECO:0000313" key="2">
    <source>
        <dbReference type="Proteomes" id="UP000609879"/>
    </source>
</evidence>
<dbReference type="RefSeq" id="WP_239168757.1">
    <property type="nucleotide sequence ID" value="NZ_BAAABO010000006.1"/>
</dbReference>
<name>A0ABQ3Y2T4_9ACTN</name>
<dbReference type="PANTHER" id="PTHR13812">
    <property type="entry name" value="KETIMINE REDUCTASE MU-CRYSTALLIN"/>
    <property type="match status" value="1"/>
</dbReference>
<reference evidence="1 2" key="1">
    <citation type="submission" date="2021-01" db="EMBL/GenBank/DDBJ databases">
        <title>Whole genome shotgun sequence of Actinoplanes deccanensis NBRC 13994.</title>
        <authorList>
            <person name="Komaki H."/>
            <person name="Tamura T."/>
        </authorList>
    </citation>
    <scope>NUCLEOTIDE SEQUENCE [LARGE SCALE GENOMIC DNA]</scope>
    <source>
        <strain evidence="1 2">NBRC 13994</strain>
    </source>
</reference>
<proteinExistence type="predicted"/>
<dbReference type="EMBL" id="BOMI01000056">
    <property type="protein sequence ID" value="GID74290.1"/>
    <property type="molecule type" value="Genomic_DNA"/>
</dbReference>
<organism evidence="1 2">
    <name type="scientific">Paractinoplanes deccanensis</name>
    <dbReference type="NCBI Taxonomy" id="113561"/>
    <lineage>
        <taxon>Bacteria</taxon>
        <taxon>Bacillati</taxon>
        <taxon>Actinomycetota</taxon>
        <taxon>Actinomycetes</taxon>
        <taxon>Micromonosporales</taxon>
        <taxon>Micromonosporaceae</taxon>
        <taxon>Paractinoplanes</taxon>
    </lineage>
</organism>
<dbReference type="InterPro" id="IPR003462">
    <property type="entry name" value="ODC_Mu_crystall"/>
</dbReference>
<comment type="caution">
    <text evidence="1">The sequence shown here is derived from an EMBL/GenBank/DDBJ whole genome shotgun (WGS) entry which is preliminary data.</text>
</comment>
<gene>
    <name evidence="1" type="ORF">Ade02nite_29310</name>
</gene>
<dbReference type="SUPFAM" id="SSF51735">
    <property type="entry name" value="NAD(P)-binding Rossmann-fold domains"/>
    <property type="match status" value="1"/>
</dbReference>
<keyword evidence="2" id="KW-1185">Reference proteome</keyword>
<accession>A0ABQ3Y2T4</accession>
<protein>
    <submittedName>
        <fullName evidence="1">Ornithine cyclodeaminase</fullName>
    </submittedName>
</protein>
<dbReference type="InterPro" id="IPR023401">
    <property type="entry name" value="ODC_N"/>
</dbReference>
<dbReference type="Pfam" id="PF02423">
    <property type="entry name" value="OCD_Mu_crystall"/>
    <property type="match status" value="1"/>
</dbReference>